<gene>
    <name evidence="7" type="ORF">CTI11_21215</name>
</gene>
<dbReference type="SMART" id="SM00421">
    <property type="entry name" value="HTH_LUXR"/>
    <property type="match status" value="1"/>
</dbReference>
<name>A0A2G7T3F5_9FLAO</name>
<proteinExistence type="predicted"/>
<dbReference type="GO" id="GO:0003677">
    <property type="term" value="F:DNA binding"/>
    <property type="evidence" value="ECO:0007669"/>
    <property type="project" value="UniProtKB-KW"/>
</dbReference>
<dbReference type="FunFam" id="1.10.10.10:FF:000153">
    <property type="entry name" value="LuxR family transcriptional regulator"/>
    <property type="match status" value="1"/>
</dbReference>
<evidence type="ECO:0000256" key="2">
    <source>
        <dbReference type="ARBA" id="ARBA00023125"/>
    </source>
</evidence>
<dbReference type="PROSITE" id="PS50043">
    <property type="entry name" value="HTH_LUXR_2"/>
    <property type="match status" value="1"/>
</dbReference>
<dbReference type="PRINTS" id="PR00038">
    <property type="entry name" value="HTHLUXR"/>
</dbReference>
<feature type="domain" description="Response regulatory" evidence="6">
    <location>
        <begin position="19"/>
        <end position="135"/>
    </location>
</feature>
<accession>A0A2G7T3F5</accession>
<feature type="domain" description="HTH luxR-type" evidence="5">
    <location>
        <begin position="254"/>
        <end position="319"/>
    </location>
</feature>
<keyword evidence="4" id="KW-0597">Phosphoprotein</keyword>
<evidence type="ECO:0000256" key="3">
    <source>
        <dbReference type="ARBA" id="ARBA00023163"/>
    </source>
</evidence>
<dbReference type="Pfam" id="PF00072">
    <property type="entry name" value="Response_reg"/>
    <property type="match status" value="1"/>
</dbReference>
<dbReference type="InterPro" id="IPR016032">
    <property type="entry name" value="Sig_transdc_resp-reg_C-effctor"/>
</dbReference>
<dbReference type="InterPro" id="IPR000792">
    <property type="entry name" value="Tscrpt_reg_LuxR_C"/>
</dbReference>
<dbReference type="PANTHER" id="PTHR43214:SF44">
    <property type="entry name" value="TWO-COMPONENT RESPONSE REGULATOR"/>
    <property type="match status" value="1"/>
</dbReference>
<evidence type="ECO:0000313" key="7">
    <source>
        <dbReference type="EMBL" id="PII34389.1"/>
    </source>
</evidence>
<evidence type="ECO:0000259" key="5">
    <source>
        <dbReference type="PROSITE" id="PS50043"/>
    </source>
</evidence>
<comment type="caution">
    <text evidence="7">The sequence shown here is derived from an EMBL/GenBank/DDBJ whole genome shotgun (WGS) entry which is preliminary data.</text>
</comment>
<dbReference type="GO" id="GO:0000160">
    <property type="term" value="P:phosphorelay signal transduction system"/>
    <property type="evidence" value="ECO:0007669"/>
    <property type="project" value="InterPro"/>
</dbReference>
<keyword evidence="1" id="KW-0805">Transcription regulation</keyword>
<organism evidence="7">
    <name type="scientific">Chryseobacterium sp. B5</name>
    <dbReference type="NCBI Taxonomy" id="2050562"/>
    <lineage>
        <taxon>Bacteria</taxon>
        <taxon>Pseudomonadati</taxon>
        <taxon>Bacteroidota</taxon>
        <taxon>Flavobacteriia</taxon>
        <taxon>Flavobacteriales</taxon>
        <taxon>Weeksellaceae</taxon>
        <taxon>Chryseobacterium group</taxon>
        <taxon>Chryseobacterium</taxon>
    </lineage>
</organism>
<dbReference type="CDD" id="cd06170">
    <property type="entry name" value="LuxR_C_like"/>
    <property type="match status" value="1"/>
</dbReference>
<keyword evidence="3" id="KW-0804">Transcription</keyword>
<evidence type="ECO:0000256" key="4">
    <source>
        <dbReference type="PROSITE-ProRule" id="PRU00169"/>
    </source>
</evidence>
<sequence>MTTADSSSHPSHPPHNAHVILVVDDALDSLRMLCDALAAEGYVVLAARDADEALQRFALTVPDGVLLDAVMPGMDGFTLCRTLKATPAWAHVPVVFMTGLSDTDQIIRGFASGGVDYVVKPLRIPEVLVRLATHVRNARATRQAQEAVDVAGLGVVVLDGQGRVAWRSPQASRWLEEAFADQPFPLEAAGDWLAGARQPDQPGQADQEGLPAPQDLALALADGRQLLARHMGASGLGESMVLLSHEAPQTPAARRLQQVALTPRETEVLSWLSKGKTNRDIADILGMSPRTVNKHLEHIFEKLGVETRTAAAAVAGQLLQAGSP</sequence>
<feature type="modified residue" description="4-aspartylphosphate" evidence="4">
    <location>
        <position position="68"/>
    </location>
</feature>
<dbReference type="SUPFAM" id="SSF52172">
    <property type="entry name" value="CheY-like"/>
    <property type="match status" value="1"/>
</dbReference>
<dbReference type="InterPro" id="IPR011006">
    <property type="entry name" value="CheY-like_superfamily"/>
</dbReference>
<dbReference type="Gene3D" id="3.40.50.2300">
    <property type="match status" value="1"/>
</dbReference>
<dbReference type="InterPro" id="IPR039420">
    <property type="entry name" value="WalR-like"/>
</dbReference>
<dbReference type="SUPFAM" id="SSF46894">
    <property type="entry name" value="C-terminal effector domain of the bipartite response regulators"/>
    <property type="match status" value="1"/>
</dbReference>
<dbReference type="InterPro" id="IPR036388">
    <property type="entry name" value="WH-like_DNA-bd_sf"/>
</dbReference>
<dbReference type="InterPro" id="IPR001789">
    <property type="entry name" value="Sig_transdc_resp-reg_receiver"/>
</dbReference>
<dbReference type="GO" id="GO:0006355">
    <property type="term" value="P:regulation of DNA-templated transcription"/>
    <property type="evidence" value="ECO:0007669"/>
    <property type="project" value="InterPro"/>
</dbReference>
<dbReference type="AlphaFoldDB" id="A0A2G7T3F5"/>
<reference evidence="7" key="1">
    <citation type="submission" date="2017-10" db="EMBL/GenBank/DDBJ databases">
        <title>Chryseobacterium sp. B5 is a hydrocarbonoclastic and plant growth promoting bacterium.</title>
        <authorList>
            <person name="Thijs S."/>
            <person name="Gkorezis P."/>
            <person name="Van Hamme J."/>
        </authorList>
    </citation>
    <scope>NUCLEOTIDE SEQUENCE</scope>
    <source>
        <strain evidence="7">B5</strain>
    </source>
</reference>
<dbReference type="Gene3D" id="1.10.10.10">
    <property type="entry name" value="Winged helix-like DNA-binding domain superfamily/Winged helix DNA-binding domain"/>
    <property type="match status" value="1"/>
</dbReference>
<evidence type="ECO:0000259" key="6">
    <source>
        <dbReference type="PROSITE" id="PS50110"/>
    </source>
</evidence>
<dbReference type="PROSITE" id="PS00622">
    <property type="entry name" value="HTH_LUXR_1"/>
    <property type="match status" value="1"/>
</dbReference>
<keyword evidence="2 7" id="KW-0238">DNA-binding</keyword>
<dbReference type="SMART" id="SM00448">
    <property type="entry name" value="REC"/>
    <property type="match status" value="1"/>
</dbReference>
<dbReference type="PROSITE" id="PS50110">
    <property type="entry name" value="RESPONSE_REGULATORY"/>
    <property type="match status" value="1"/>
</dbReference>
<dbReference type="PANTHER" id="PTHR43214">
    <property type="entry name" value="TWO-COMPONENT RESPONSE REGULATOR"/>
    <property type="match status" value="1"/>
</dbReference>
<protein>
    <submittedName>
        <fullName evidence="7">DNA-binding response regulator</fullName>
    </submittedName>
</protein>
<dbReference type="Pfam" id="PF00196">
    <property type="entry name" value="GerE"/>
    <property type="match status" value="1"/>
</dbReference>
<dbReference type="EMBL" id="PEKC01000107">
    <property type="protein sequence ID" value="PII34389.1"/>
    <property type="molecule type" value="Genomic_DNA"/>
</dbReference>
<evidence type="ECO:0000256" key="1">
    <source>
        <dbReference type="ARBA" id="ARBA00023015"/>
    </source>
</evidence>